<dbReference type="PANTHER" id="PTHR43252">
    <property type="entry name" value="TRANSCRIPTIONAL REGULATOR YQJI"/>
    <property type="match status" value="1"/>
</dbReference>
<evidence type="ECO:0000313" key="3">
    <source>
        <dbReference type="EMBL" id="TMR38233.1"/>
    </source>
</evidence>
<dbReference type="InterPro" id="IPR018309">
    <property type="entry name" value="Tscrpt_reg_PadR_C"/>
</dbReference>
<dbReference type="Pfam" id="PF03551">
    <property type="entry name" value="PadR"/>
    <property type="match status" value="1"/>
</dbReference>
<proteinExistence type="predicted"/>
<accession>A0A5S4GZ35</accession>
<dbReference type="InterPro" id="IPR005149">
    <property type="entry name" value="Tscrpt_reg_PadR_N"/>
</dbReference>
<organism evidence="3 4">
    <name type="scientific">Nonomuraea zeae</name>
    <dbReference type="NCBI Taxonomy" id="1642303"/>
    <lineage>
        <taxon>Bacteria</taxon>
        <taxon>Bacillati</taxon>
        <taxon>Actinomycetota</taxon>
        <taxon>Actinomycetes</taxon>
        <taxon>Streptosporangiales</taxon>
        <taxon>Streptosporangiaceae</taxon>
        <taxon>Nonomuraea</taxon>
    </lineage>
</organism>
<feature type="domain" description="Transcription regulator PadR C-terminal" evidence="2">
    <location>
        <begin position="92"/>
        <end position="188"/>
    </location>
</feature>
<reference evidence="3 4" key="1">
    <citation type="submission" date="2019-05" db="EMBL/GenBank/DDBJ databases">
        <title>Draft genome sequence of Nonomuraea zeae DSM 100528.</title>
        <authorList>
            <person name="Saricaoglu S."/>
            <person name="Isik K."/>
        </authorList>
    </citation>
    <scope>NUCLEOTIDE SEQUENCE [LARGE SCALE GENOMIC DNA]</scope>
    <source>
        <strain evidence="3 4">DSM 100528</strain>
    </source>
</reference>
<dbReference type="EMBL" id="VCKX01000010">
    <property type="protein sequence ID" value="TMR38233.1"/>
    <property type="molecule type" value="Genomic_DNA"/>
</dbReference>
<evidence type="ECO:0000313" key="4">
    <source>
        <dbReference type="Proteomes" id="UP000306628"/>
    </source>
</evidence>
<keyword evidence="4" id="KW-1185">Reference proteome</keyword>
<dbReference type="RefSeq" id="WP_138688424.1">
    <property type="nucleotide sequence ID" value="NZ_JBHSAZ010000046.1"/>
</dbReference>
<dbReference type="Proteomes" id="UP000306628">
    <property type="component" value="Unassembled WGS sequence"/>
</dbReference>
<comment type="caution">
    <text evidence="3">The sequence shown here is derived from an EMBL/GenBank/DDBJ whole genome shotgun (WGS) entry which is preliminary data.</text>
</comment>
<evidence type="ECO:0000259" key="2">
    <source>
        <dbReference type="Pfam" id="PF10400"/>
    </source>
</evidence>
<dbReference type="AlphaFoldDB" id="A0A5S4GZ35"/>
<sequence>MSLKYALLGFLSTEPTSGYDLAREFGESLGWFWHASHTQIYPELRRLESQGLVTSTMTDDNPGKPKRTYQLTEQGAAELREWLAQPVEYPPVRDAERVKLMFLDTAPVEVIREHLSTHRRHYEDLLAVYLRQLREMRRGVFPRLVKRLAGRPRSEHGLITGLKVLAMQGNIARARAEIAWAEDALAWLEGAEDPR</sequence>
<dbReference type="SUPFAM" id="SSF46785">
    <property type="entry name" value="Winged helix' DNA-binding domain"/>
    <property type="match status" value="1"/>
</dbReference>
<gene>
    <name evidence="3" type="ORF">ETD85_05080</name>
</gene>
<dbReference type="Gene3D" id="1.10.10.10">
    <property type="entry name" value="Winged helix-like DNA-binding domain superfamily/Winged helix DNA-binding domain"/>
    <property type="match status" value="1"/>
</dbReference>
<evidence type="ECO:0000259" key="1">
    <source>
        <dbReference type="Pfam" id="PF03551"/>
    </source>
</evidence>
<dbReference type="InterPro" id="IPR036388">
    <property type="entry name" value="WH-like_DNA-bd_sf"/>
</dbReference>
<name>A0A5S4GZ35_9ACTN</name>
<feature type="domain" description="Transcription regulator PadR N-terminal" evidence="1">
    <location>
        <begin position="7"/>
        <end position="81"/>
    </location>
</feature>
<dbReference type="InterPro" id="IPR036390">
    <property type="entry name" value="WH_DNA-bd_sf"/>
</dbReference>
<protein>
    <submittedName>
        <fullName evidence="3">PadR family transcriptional regulator</fullName>
    </submittedName>
</protein>
<dbReference type="Gene3D" id="6.10.140.190">
    <property type="match status" value="1"/>
</dbReference>
<dbReference type="Pfam" id="PF10400">
    <property type="entry name" value="Vir_act_alpha_C"/>
    <property type="match status" value="1"/>
</dbReference>
<dbReference type="PANTHER" id="PTHR43252:SF2">
    <property type="entry name" value="TRANSCRIPTION REGULATOR, PADR-LIKE FAMILY"/>
    <property type="match status" value="1"/>
</dbReference>
<dbReference type="OrthoDB" id="3186544at2"/>